<evidence type="ECO:0000256" key="6">
    <source>
        <dbReference type="SAM" id="MobiDB-lite"/>
    </source>
</evidence>
<feature type="compositionally biased region" description="Polar residues" evidence="6">
    <location>
        <begin position="1060"/>
        <end position="1092"/>
    </location>
</feature>
<dbReference type="Proteomes" id="UP000728185">
    <property type="component" value="Unassembled WGS sequence"/>
</dbReference>
<dbReference type="GO" id="GO:0000981">
    <property type="term" value="F:DNA-binding transcription factor activity, RNA polymerase II-specific"/>
    <property type="evidence" value="ECO:0007669"/>
    <property type="project" value="TreeGrafter"/>
</dbReference>
<evidence type="ECO:0000313" key="9">
    <source>
        <dbReference type="Proteomes" id="UP000728185"/>
    </source>
</evidence>
<dbReference type="EMBL" id="LUCM01000241">
    <property type="protein sequence ID" value="KAA0200853.1"/>
    <property type="molecule type" value="Genomic_DNA"/>
</dbReference>
<dbReference type="GO" id="GO:0005634">
    <property type="term" value="C:nucleus"/>
    <property type="evidence" value="ECO:0007669"/>
    <property type="project" value="UniProtKB-ARBA"/>
</dbReference>
<feature type="region of interest" description="Disordered" evidence="6">
    <location>
        <begin position="789"/>
        <end position="812"/>
    </location>
</feature>
<evidence type="ECO:0000259" key="7">
    <source>
        <dbReference type="PROSITE" id="PS50157"/>
    </source>
</evidence>
<evidence type="ECO:0000313" key="8">
    <source>
        <dbReference type="EMBL" id="KAA0200853.1"/>
    </source>
</evidence>
<dbReference type="GO" id="GO:0008270">
    <property type="term" value="F:zinc ion binding"/>
    <property type="evidence" value="ECO:0007669"/>
    <property type="project" value="UniProtKB-KW"/>
</dbReference>
<feature type="region of interest" description="Disordered" evidence="6">
    <location>
        <begin position="566"/>
        <end position="590"/>
    </location>
</feature>
<feature type="domain" description="C2H2-type" evidence="7">
    <location>
        <begin position="25"/>
        <end position="53"/>
    </location>
</feature>
<evidence type="ECO:0000256" key="3">
    <source>
        <dbReference type="ARBA" id="ARBA00022771"/>
    </source>
</evidence>
<feature type="compositionally biased region" description="Low complexity" evidence="6">
    <location>
        <begin position="358"/>
        <end position="368"/>
    </location>
</feature>
<dbReference type="InterPro" id="IPR050329">
    <property type="entry name" value="GLI_C2H2-zinc-finger"/>
</dbReference>
<feature type="compositionally biased region" description="Basic and acidic residues" evidence="6">
    <location>
        <begin position="381"/>
        <end position="391"/>
    </location>
</feature>
<keyword evidence="3 5" id="KW-0863">Zinc-finger</keyword>
<keyword evidence="9" id="KW-1185">Reference proteome</keyword>
<keyword evidence="4" id="KW-0862">Zinc</keyword>
<feature type="compositionally biased region" description="Polar residues" evidence="6">
    <location>
        <begin position="1115"/>
        <end position="1135"/>
    </location>
</feature>
<dbReference type="PROSITE" id="PS50157">
    <property type="entry name" value="ZINC_FINGER_C2H2_2"/>
    <property type="match status" value="2"/>
</dbReference>
<feature type="region of interest" description="Disordered" evidence="6">
    <location>
        <begin position="1474"/>
        <end position="1500"/>
    </location>
</feature>
<feature type="compositionally biased region" description="Polar residues" evidence="6">
    <location>
        <begin position="369"/>
        <end position="380"/>
    </location>
</feature>
<feature type="region of interest" description="Disordered" evidence="6">
    <location>
        <begin position="148"/>
        <end position="170"/>
    </location>
</feature>
<accession>A0A8E0SAZ3</accession>
<feature type="domain" description="C2H2-type" evidence="7">
    <location>
        <begin position="211"/>
        <end position="238"/>
    </location>
</feature>
<dbReference type="Pfam" id="PF00096">
    <property type="entry name" value="zf-C2H2"/>
    <property type="match status" value="1"/>
</dbReference>
<dbReference type="InterPro" id="IPR036236">
    <property type="entry name" value="Znf_C2H2_sf"/>
</dbReference>
<dbReference type="GO" id="GO:0045944">
    <property type="term" value="P:positive regulation of transcription by RNA polymerase II"/>
    <property type="evidence" value="ECO:0007669"/>
    <property type="project" value="UniProtKB-ARBA"/>
</dbReference>
<evidence type="ECO:0000256" key="5">
    <source>
        <dbReference type="PROSITE-ProRule" id="PRU00042"/>
    </source>
</evidence>
<gene>
    <name evidence="8" type="ORF">FBUS_00511</name>
</gene>
<dbReference type="OrthoDB" id="6077919at2759"/>
<comment type="caution">
    <text evidence="8">The sequence shown here is derived from an EMBL/GenBank/DDBJ whole genome shotgun (WGS) entry which is preliminary data.</text>
</comment>
<dbReference type="Gene3D" id="3.30.160.60">
    <property type="entry name" value="Classic Zinc Finger"/>
    <property type="match status" value="2"/>
</dbReference>
<dbReference type="InterPro" id="IPR013087">
    <property type="entry name" value="Znf_C2H2_type"/>
</dbReference>
<proteinExistence type="predicted"/>
<dbReference type="GO" id="GO:0000978">
    <property type="term" value="F:RNA polymerase II cis-regulatory region sequence-specific DNA binding"/>
    <property type="evidence" value="ECO:0007669"/>
    <property type="project" value="TreeGrafter"/>
</dbReference>
<keyword evidence="2" id="KW-0677">Repeat</keyword>
<evidence type="ECO:0000256" key="2">
    <source>
        <dbReference type="ARBA" id="ARBA00022737"/>
    </source>
</evidence>
<feature type="compositionally biased region" description="Polar residues" evidence="6">
    <location>
        <begin position="493"/>
        <end position="509"/>
    </location>
</feature>
<dbReference type="PROSITE" id="PS00028">
    <property type="entry name" value="ZINC_FINGER_C2H2_1"/>
    <property type="match status" value="2"/>
</dbReference>
<dbReference type="PANTHER" id="PTHR19818">
    <property type="entry name" value="ZINC FINGER PROTEIN ZIC AND GLI"/>
    <property type="match status" value="1"/>
</dbReference>
<feature type="compositionally biased region" description="Low complexity" evidence="6">
    <location>
        <begin position="243"/>
        <end position="260"/>
    </location>
</feature>
<feature type="region of interest" description="Disordered" evidence="6">
    <location>
        <begin position="437"/>
        <end position="477"/>
    </location>
</feature>
<feature type="compositionally biased region" description="Acidic residues" evidence="6">
    <location>
        <begin position="1474"/>
        <end position="1492"/>
    </location>
</feature>
<dbReference type="PANTHER" id="PTHR19818:SF139">
    <property type="entry name" value="PAIR-RULE PROTEIN ODD-PAIRED"/>
    <property type="match status" value="1"/>
</dbReference>
<evidence type="ECO:0000256" key="1">
    <source>
        <dbReference type="ARBA" id="ARBA00022723"/>
    </source>
</evidence>
<feature type="region of interest" description="Disordered" evidence="6">
    <location>
        <begin position="243"/>
        <end position="288"/>
    </location>
</feature>
<evidence type="ECO:0000256" key="4">
    <source>
        <dbReference type="ARBA" id="ARBA00022833"/>
    </source>
</evidence>
<feature type="region of interest" description="Disordered" evidence="6">
    <location>
        <begin position="1055"/>
        <end position="1135"/>
    </location>
</feature>
<keyword evidence="1" id="KW-0479">Metal-binding</keyword>
<protein>
    <submittedName>
        <fullName evidence="8">Zinc finger protein</fullName>
    </submittedName>
</protein>
<feature type="region of interest" description="Disordered" evidence="6">
    <location>
        <begin position="332"/>
        <end position="415"/>
    </location>
</feature>
<organism evidence="8 9">
    <name type="scientific">Fasciolopsis buskii</name>
    <dbReference type="NCBI Taxonomy" id="27845"/>
    <lineage>
        <taxon>Eukaryota</taxon>
        <taxon>Metazoa</taxon>
        <taxon>Spiralia</taxon>
        <taxon>Lophotrochozoa</taxon>
        <taxon>Platyhelminthes</taxon>
        <taxon>Trematoda</taxon>
        <taxon>Digenea</taxon>
        <taxon>Plagiorchiida</taxon>
        <taxon>Echinostomata</taxon>
        <taxon>Echinostomatoidea</taxon>
        <taxon>Fasciolidae</taxon>
        <taxon>Fasciolopsis</taxon>
    </lineage>
</organism>
<sequence length="1523" mass="164740">MSALISGFDRLRNGHKYTHESKKPHACHFCDKSYSDARSLRRHYENAHPEEYSRWLVLSQATNGDTSAIAVAAAAALFSSGLDKDSTDKAAKELHVDPSTSAVLSSVLNGPVRGVLNSTLGRSATGWSASCDALKAVRSESASPASSVAVNEHHGCSPATSPTGQIDASERMDDDESHDARPVMTLTAEDMAAAAKVALIMAHPLEAPKRVACAVCQKRFKNQSALNGHMRLHGGYGPAGIGVSSVTHTSSTTTSTQSKTSKSHPSEDCHYSIPMDFDEKNLPQGKTDPIGIIRSQVLFDFISMRPNKDDSVWRGEAHLVPPLIQSDLSNFQHERNGSQPSTNESLAGGNNTSWPPYSSGLSSHSSGHPTNAGSGSSNGSDLRRHEARPTDSEVNLSTPEPAKSVKQTSYPNLSHHIPRSASATAVSSMVNCCSRPRPAGTENSWSAGVDTGEDWQKSEHSRSNTLQLNSETGASFDKNSFEPPCAITWWSESQQQRGEQHQNPHQNVSENDRRSENLSWSSLVLKADPPVVNMLTQASGNKMPQFLDLDTKALSNRSWQATDNRGLFDAKPVPQPPPLQPPTSSSRRRCNAPLNLDLSALSQPDRPSHVGSHLGLIPDTHLSTISRASGQVPSTSRDDSFRPQISGFSADQHIATHPSCGIPPGLGNQYSPVTPAPGSASLVLDQKVEQPMAFTFPPVEPFHSANNNGSTATSPSPYSVDPNVLSGKAALYCTSPSARLPSVHENSVLSSKVLNTGDRAMLRHSASSDKLAPFLTHHPGHNAYRLSESWSDHTSSTGTRAMETSSTASSQQGDVLSSLMSTNIACANHNDPQIHCSQQRCIPNQTTNSKVLTERVELSQTYAPDFHPIAPSHRQAFTSEAKPLARARPYQSIGEAPSFGDIQPHSLSNIVRPPSHRSSHIVVEEPERTRHTSAPFLLPACHSDPAQDQFQFPCSEARNDASSHSYSNMSQNSMFYHTTVPGPHSPITTSVLERRVDADMSRLTSAKRTSMEFTSDTVADLLMQSHITDPFTISEKLARCNAISMPRSTISFTSTSSLTNVPRSHSSVPTRTNCVVQGMDTSGTQPHSRSPSPSEPFTGITLPPALPPTTKPLTSDTTNGTAGSSSADESDQSAVTRLSKSLVEDTLFRNPHTLPPPKKLKRKPAPIFIPPQAGANLSRLRSPRIWGSDGSALNTSPLPYTPPPMLSPNRRGSGLFSSLTRWPSTASPVVANRRYSSYYPFTSSSSVQSNGDMVKRKSTNLPTVPFGSSEADGGQMLKRSYTGRLMEPGNTEINNAFSLNVTTGGTSSGVGFVPLVHGPRQFALPKRRCQLTPKSAPVLLQEASTSMLQKSVPNTGATEPMSQELPPVSTSTVFGYDDETMRRIAEADAADRARRLRRQRRRCDTEHLILESNATPHASISVQCEAQPQILADPNLMQVDEKVGDLMDYKPHEELEIVEDTLAVLDEEMQDQAIYDDDDNEDDGEDEDEEEGLPSSLIPRINIGEAFQADIPEFSPGELLYMV</sequence>
<feature type="compositionally biased region" description="Polar residues" evidence="6">
    <location>
        <begin position="332"/>
        <end position="356"/>
    </location>
</feature>
<feature type="compositionally biased region" description="Polar residues" evidence="6">
    <location>
        <begin position="463"/>
        <end position="473"/>
    </location>
</feature>
<name>A0A8E0SAZ3_9TREM</name>
<dbReference type="SUPFAM" id="SSF57667">
    <property type="entry name" value="beta-beta-alpha zinc fingers"/>
    <property type="match status" value="1"/>
</dbReference>
<feature type="region of interest" description="Disordered" evidence="6">
    <location>
        <begin position="493"/>
        <end position="515"/>
    </location>
</feature>
<dbReference type="SMART" id="SM00355">
    <property type="entry name" value="ZnF_C2H2"/>
    <property type="match status" value="2"/>
</dbReference>
<reference evidence="8" key="1">
    <citation type="submission" date="2019-05" db="EMBL/GenBank/DDBJ databases">
        <title>Annotation for the trematode Fasciolopsis buski.</title>
        <authorList>
            <person name="Choi Y.-J."/>
        </authorList>
    </citation>
    <scope>NUCLEOTIDE SEQUENCE</scope>
    <source>
        <strain evidence="8">HT</strain>
        <tissue evidence="8">Whole worm</tissue>
    </source>
</reference>